<dbReference type="STRING" id="658057.SAMN04488032_11071"/>
<evidence type="ECO:0000313" key="2">
    <source>
        <dbReference type="EMBL" id="SLN51867.1"/>
    </source>
</evidence>
<evidence type="ECO:0000313" key="3">
    <source>
        <dbReference type="Proteomes" id="UP000193307"/>
    </source>
</evidence>
<keyword evidence="2" id="KW-0808">Transferase</keyword>
<dbReference type="AlphaFoldDB" id="A0A1Y5T411"/>
<dbReference type="RefSeq" id="WP_085849712.1">
    <property type="nucleotide sequence ID" value="NZ_FNZV01000010.1"/>
</dbReference>
<accession>A0A1Y5T411</accession>
<evidence type="ECO:0000259" key="1">
    <source>
        <dbReference type="Pfam" id="PF01636"/>
    </source>
</evidence>
<dbReference type="Gene3D" id="3.30.200.20">
    <property type="entry name" value="Phosphorylase Kinase, domain 1"/>
    <property type="match status" value="1"/>
</dbReference>
<organism evidence="2 3">
    <name type="scientific">Pacificibacter marinus</name>
    <dbReference type="NCBI Taxonomy" id="658057"/>
    <lineage>
        <taxon>Bacteria</taxon>
        <taxon>Pseudomonadati</taxon>
        <taxon>Pseudomonadota</taxon>
        <taxon>Alphaproteobacteria</taxon>
        <taxon>Rhodobacterales</taxon>
        <taxon>Roseobacteraceae</taxon>
        <taxon>Pacificibacter</taxon>
    </lineage>
</organism>
<dbReference type="OrthoDB" id="9809275at2"/>
<keyword evidence="3" id="KW-1185">Reference proteome</keyword>
<dbReference type="Gene3D" id="3.90.1200.10">
    <property type="match status" value="1"/>
</dbReference>
<feature type="domain" description="Aminoglycoside phosphotransferase" evidence="1">
    <location>
        <begin position="23"/>
        <end position="240"/>
    </location>
</feature>
<dbReference type="InterPro" id="IPR011009">
    <property type="entry name" value="Kinase-like_dom_sf"/>
</dbReference>
<gene>
    <name evidence="2" type="ORF">PAM7971_02586</name>
</gene>
<reference evidence="2 3" key="1">
    <citation type="submission" date="2017-03" db="EMBL/GenBank/DDBJ databases">
        <authorList>
            <person name="Afonso C.L."/>
            <person name="Miller P.J."/>
            <person name="Scott M.A."/>
            <person name="Spackman E."/>
            <person name="Goraichik I."/>
            <person name="Dimitrov K.M."/>
            <person name="Suarez D.L."/>
            <person name="Swayne D.E."/>
        </authorList>
    </citation>
    <scope>NUCLEOTIDE SEQUENCE [LARGE SCALE GENOMIC DNA]</scope>
    <source>
        <strain evidence="2 3">CECT 7971</strain>
    </source>
</reference>
<dbReference type="EMBL" id="FWFW01000008">
    <property type="protein sequence ID" value="SLN51867.1"/>
    <property type="molecule type" value="Genomic_DNA"/>
</dbReference>
<protein>
    <submittedName>
        <fullName evidence="2">Phosphotransferase enzyme family protein</fullName>
    </submittedName>
</protein>
<dbReference type="Proteomes" id="UP000193307">
    <property type="component" value="Unassembled WGS sequence"/>
</dbReference>
<dbReference type="GO" id="GO:0016740">
    <property type="term" value="F:transferase activity"/>
    <property type="evidence" value="ECO:0007669"/>
    <property type="project" value="UniProtKB-KW"/>
</dbReference>
<dbReference type="InterPro" id="IPR002575">
    <property type="entry name" value="Aminoglycoside_PTrfase"/>
</dbReference>
<dbReference type="SUPFAM" id="SSF56112">
    <property type="entry name" value="Protein kinase-like (PK-like)"/>
    <property type="match status" value="1"/>
</dbReference>
<dbReference type="Pfam" id="PF01636">
    <property type="entry name" value="APH"/>
    <property type="match status" value="1"/>
</dbReference>
<sequence length="340" mass="37826">MTERTQLLNEFLSNSIWHSAQRTALAGDASLRRYERLFDPTSGRRAILMDASPEKGEDVRPFLKVAAYLRENNLSAPQIYEADEKDGFLVLEDFGHDLFDVVCDTDPQKEIEIYAAAVDALAVLALAPPLKGAIDFQPTMLDLALSSFKWYAEPASGYALSNAKAECAAALAPLIDSLGAGQVTILRDFHAQNLLWLPNRPTPKNVGMLDFQDAMLGHPAYDLISLTTDARRDVSPNVQRMCINRFATQLDLDPVKFARDAAICSVQRNLRILTIFGRMSLYFKKPHYVDLIPRVWGHLMKDLAHPDLEALAKVIKTTVPAPSTDILKRLKEQCGTVSTL</sequence>
<name>A0A1Y5T411_9RHOB</name>
<proteinExistence type="predicted"/>